<dbReference type="EMBL" id="JAEVFJ010000003">
    <property type="protein sequence ID" value="KAH8106289.1"/>
    <property type="molecule type" value="Genomic_DNA"/>
</dbReference>
<evidence type="ECO:0000313" key="3">
    <source>
        <dbReference type="Proteomes" id="UP000813824"/>
    </source>
</evidence>
<feature type="compositionally biased region" description="Basic and acidic residues" evidence="1">
    <location>
        <begin position="98"/>
        <end position="109"/>
    </location>
</feature>
<gene>
    <name evidence="2" type="ORF">BXZ70DRAFT_429967</name>
</gene>
<comment type="caution">
    <text evidence="2">The sequence shown here is derived from an EMBL/GenBank/DDBJ whole genome shotgun (WGS) entry which is preliminary data.</text>
</comment>
<name>A0A8K0UWK7_9AGAR</name>
<evidence type="ECO:0000313" key="2">
    <source>
        <dbReference type="EMBL" id="KAH8106289.1"/>
    </source>
</evidence>
<keyword evidence="3" id="KW-1185">Reference proteome</keyword>
<feature type="region of interest" description="Disordered" evidence="1">
    <location>
        <begin position="98"/>
        <end position="147"/>
    </location>
</feature>
<proteinExistence type="predicted"/>
<reference evidence="2" key="1">
    <citation type="journal article" date="2021" name="New Phytol.">
        <title>Evolutionary innovations through gain and loss of genes in the ectomycorrhizal Boletales.</title>
        <authorList>
            <person name="Wu G."/>
            <person name="Miyauchi S."/>
            <person name="Morin E."/>
            <person name="Kuo A."/>
            <person name="Drula E."/>
            <person name="Varga T."/>
            <person name="Kohler A."/>
            <person name="Feng B."/>
            <person name="Cao Y."/>
            <person name="Lipzen A."/>
            <person name="Daum C."/>
            <person name="Hundley H."/>
            <person name="Pangilinan J."/>
            <person name="Johnson J."/>
            <person name="Barry K."/>
            <person name="LaButti K."/>
            <person name="Ng V."/>
            <person name="Ahrendt S."/>
            <person name="Min B."/>
            <person name="Choi I.G."/>
            <person name="Park H."/>
            <person name="Plett J.M."/>
            <person name="Magnuson J."/>
            <person name="Spatafora J.W."/>
            <person name="Nagy L.G."/>
            <person name="Henrissat B."/>
            <person name="Grigoriev I.V."/>
            <person name="Yang Z.L."/>
            <person name="Xu J."/>
            <person name="Martin F.M."/>
        </authorList>
    </citation>
    <scope>NUCLEOTIDE SEQUENCE</scope>
    <source>
        <strain evidence="2">KKN 215</strain>
    </source>
</reference>
<sequence length="237" mass="26227">MLGEGPCCRASRPGEKNHIAGNSGRYVGYCGKSPFWRPTDHCCLNFRMVIGECEADRRQCRRHGVTGAVACWRLGRPSVVVGSDSRRVGVDVVTMVESEKPERKGRGVEAESSLGISGPAMATPRKPRQAPTSFLPTLSRESPARQRSLWPVSIDPTARSTAVPGDGLVFWTSAPARHERTRPTLRAPRDGRTRHAGDKFTVSPCHTLNAHGLYHRHPSINRLERDLDLKLEDLMDE</sequence>
<accession>A0A8K0UWK7</accession>
<dbReference type="AlphaFoldDB" id="A0A8K0UWK7"/>
<protein>
    <submittedName>
        <fullName evidence="2">Uncharacterized protein</fullName>
    </submittedName>
</protein>
<organism evidence="2 3">
    <name type="scientific">Cristinia sonorae</name>
    <dbReference type="NCBI Taxonomy" id="1940300"/>
    <lineage>
        <taxon>Eukaryota</taxon>
        <taxon>Fungi</taxon>
        <taxon>Dikarya</taxon>
        <taxon>Basidiomycota</taxon>
        <taxon>Agaricomycotina</taxon>
        <taxon>Agaricomycetes</taxon>
        <taxon>Agaricomycetidae</taxon>
        <taxon>Agaricales</taxon>
        <taxon>Pleurotineae</taxon>
        <taxon>Stephanosporaceae</taxon>
        <taxon>Cristinia</taxon>
    </lineage>
</organism>
<dbReference type="Proteomes" id="UP000813824">
    <property type="component" value="Unassembled WGS sequence"/>
</dbReference>
<feature type="compositionally biased region" description="Polar residues" evidence="1">
    <location>
        <begin position="130"/>
        <end position="140"/>
    </location>
</feature>
<evidence type="ECO:0000256" key="1">
    <source>
        <dbReference type="SAM" id="MobiDB-lite"/>
    </source>
</evidence>